<evidence type="ECO:0000256" key="2">
    <source>
        <dbReference type="ARBA" id="ARBA00004752"/>
    </source>
</evidence>
<dbReference type="PANTHER" id="PTHR43783">
    <property type="entry name" value="UDP-N-ACETYLGLUCOSAMINE 1-CARBOXYVINYLTRANSFERASE"/>
    <property type="match status" value="1"/>
</dbReference>
<comment type="caution">
    <text evidence="12">Lacks conserved residue(s) required for the propagation of feature annotation.</text>
</comment>
<dbReference type="InterPro" id="IPR050068">
    <property type="entry name" value="MurA_subfamily"/>
</dbReference>
<comment type="caution">
    <text evidence="14">The sequence shown here is derived from an EMBL/GenBank/DDBJ whole genome shotgun (WGS) entry which is preliminary data.</text>
</comment>
<evidence type="ECO:0000256" key="9">
    <source>
        <dbReference type="ARBA" id="ARBA00023316"/>
    </source>
</evidence>
<comment type="subcellular location">
    <subcellularLocation>
        <location evidence="1 12">Cytoplasm</location>
    </subcellularLocation>
</comment>
<dbReference type="Proteomes" id="UP000011704">
    <property type="component" value="Unassembled WGS sequence"/>
</dbReference>
<keyword evidence="5 12" id="KW-0808">Transferase</keyword>
<dbReference type="EMBL" id="CAQJ01000031">
    <property type="protein sequence ID" value="CCQ90343.1"/>
    <property type="molecule type" value="Genomic_DNA"/>
</dbReference>
<protein>
    <recommendedName>
        <fullName evidence="12">UDP-N-acetylglucosamine 1-carboxyvinyltransferase</fullName>
        <ecNumber evidence="12">2.5.1.7</ecNumber>
    </recommendedName>
    <alternativeName>
        <fullName evidence="12">Enoylpyruvate transferase</fullName>
    </alternativeName>
    <alternativeName>
        <fullName evidence="12">UDP-N-acetylglucosamine enolpyruvyl transferase</fullName>
        <shortName evidence="12">EPT</shortName>
    </alternativeName>
</protein>
<dbReference type="InterPro" id="IPR005750">
    <property type="entry name" value="UDP_GlcNAc_COvinyl_MurA"/>
</dbReference>
<evidence type="ECO:0000256" key="7">
    <source>
        <dbReference type="ARBA" id="ARBA00022984"/>
    </source>
</evidence>
<comment type="function">
    <text evidence="12">Cell wall formation. Adds enolpyruvyl to UDP-N-acetylglucosamine.</text>
</comment>
<keyword evidence="15" id="KW-1185">Reference proteome</keyword>
<evidence type="ECO:0000256" key="5">
    <source>
        <dbReference type="ARBA" id="ARBA00022679"/>
    </source>
</evidence>
<evidence type="ECO:0000256" key="10">
    <source>
        <dbReference type="ARBA" id="ARBA00038367"/>
    </source>
</evidence>
<comment type="pathway">
    <text evidence="2 12">Cell wall biogenesis; peptidoglycan biosynthesis.</text>
</comment>
<dbReference type="HAMAP" id="MF_00111">
    <property type="entry name" value="MurA"/>
    <property type="match status" value="1"/>
</dbReference>
<feature type="modified residue" description="2-(S-cysteinyl)pyruvic acid O-phosphothioketal" evidence="12">
    <location>
        <position position="117"/>
    </location>
</feature>
<keyword evidence="9 12" id="KW-0961">Cell wall biogenesis/degradation</keyword>
<dbReference type="CDD" id="cd01555">
    <property type="entry name" value="UdpNAET"/>
    <property type="match status" value="1"/>
</dbReference>
<evidence type="ECO:0000256" key="4">
    <source>
        <dbReference type="ARBA" id="ARBA00022618"/>
    </source>
</evidence>
<reference evidence="14 15" key="1">
    <citation type="journal article" date="2013" name="Front. Microbiol.">
        <title>The genome of Nitrospina gracilis illuminates the metabolism and evolution of the major marine nitrite oxidizer.</title>
        <authorList>
            <person name="Luecker S."/>
            <person name="Nowka B."/>
            <person name="Rattei T."/>
            <person name="Spieck E."/>
            <person name="and Daims H."/>
        </authorList>
    </citation>
    <scope>NUCLEOTIDE SEQUENCE [LARGE SCALE GENOMIC DNA]</scope>
    <source>
        <strain evidence="14 15">3/211</strain>
    </source>
</reference>
<proteinExistence type="inferred from homology"/>
<dbReference type="PANTHER" id="PTHR43783:SF1">
    <property type="entry name" value="UDP-N-ACETYLGLUCOSAMINE 1-CARBOXYVINYLTRANSFERASE"/>
    <property type="match status" value="1"/>
</dbReference>
<dbReference type="Pfam" id="PF00275">
    <property type="entry name" value="EPSP_synthase"/>
    <property type="match status" value="1"/>
</dbReference>
<accession>M1YIM4</accession>
<evidence type="ECO:0000259" key="13">
    <source>
        <dbReference type="Pfam" id="PF00275"/>
    </source>
</evidence>
<keyword evidence="6 12" id="KW-0133">Cell shape</keyword>
<dbReference type="STRING" id="1266370.NITGR_280059"/>
<feature type="domain" description="Enolpyruvate transferase" evidence="13">
    <location>
        <begin position="7"/>
        <end position="406"/>
    </location>
</feature>
<dbReference type="EC" id="2.5.1.7" evidence="12"/>
<dbReference type="InterPro" id="IPR001986">
    <property type="entry name" value="Enolpyruvate_Tfrase_dom"/>
</dbReference>
<dbReference type="FunCoup" id="M1YIM4">
    <property type="interactions" value="409"/>
</dbReference>
<comment type="catalytic activity">
    <reaction evidence="11 12">
        <text>phosphoenolpyruvate + UDP-N-acetyl-alpha-D-glucosamine = UDP-N-acetyl-3-O-(1-carboxyvinyl)-alpha-D-glucosamine + phosphate</text>
        <dbReference type="Rhea" id="RHEA:18681"/>
        <dbReference type="ChEBI" id="CHEBI:43474"/>
        <dbReference type="ChEBI" id="CHEBI:57705"/>
        <dbReference type="ChEBI" id="CHEBI:58702"/>
        <dbReference type="ChEBI" id="CHEBI:68483"/>
        <dbReference type="EC" id="2.5.1.7"/>
    </reaction>
</comment>
<gene>
    <name evidence="12 14" type="primary">murA</name>
    <name evidence="14" type="ORF">NITGR_280059</name>
</gene>
<dbReference type="OrthoDB" id="9803760at2"/>
<dbReference type="GO" id="GO:0008360">
    <property type="term" value="P:regulation of cell shape"/>
    <property type="evidence" value="ECO:0007669"/>
    <property type="project" value="UniProtKB-KW"/>
</dbReference>
<feature type="binding site" evidence="12">
    <location>
        <position position="305"/>
    </location>
    <ligand>
        <name>UDP-N-acetyl-alpha-D-glucosamine</name>
        <dbReference type="ChEBI" id="CHEBI:57705"/>
    </ligand>
</feature>
<feature type="binding site" evidence="12">
    <location>
        <begin position="22"/>
        <end position="23"/>
    </location>
    <ligand>
        <name>phosphoenolpyruvate</name>
        <dbReference type="ChEBI" id="CHEBI:58702"/>
    </ligand>
</feature>
<dbReference type="InParanoid" id="M1YIM4"/>
<dbReference type="AlphaFoldDB" id="M1YIM4"/>
<sequence>MDKICIEGGRPLKGTVRISGAKNAVLPALAATLLTGGKNEITNIPRVRDVLTLVKLLEDLGCKTESFEGDRIVLDSAQIHNHKAPYDLVKTMRASCLVLGPLLARLGKAEVSLPGGCAIGARPIDLHIKGLRALGAELRIEGGYIKGRADKLKGARFCFDSTTVTGTMNVMMAAVLADGETILENVAREPEVTFLADVLNRCGAKIEGGGTDTLVIQGVSSLKPIHCAIFPDRIEAATYMVAAAITGGDVEVTHCLPQHLEPVLLKMKEAGVELTEGDHSVRVRRSGSLQPTNIITQPYPGFATDIQAQFMALMTLAEGQSVITETVFENRFLHAAELKRMGANILLDGHTAIVTGVKKLSGAPVMATDLRASASLVLAGLAAEGETVISRVYHIDRGYETMEDKMSRLGAAIRRVRA</sequence>
<dbReference type="InterPro" id="IPR036968">
    <property type="entry name" value="Enolpyruvate_Tfrase_sf"/>
</dbReference>
<evidence type="ECO:0000256" key="12">
    <source>
        <dbReference type="HAMAP-Rule" id="MF_00111"/>
    </source>
</evidence>
<dbReference type="FunFam" id="3.65.10.10:FF:000001">
    <property type="entry name" value="UDP-N-acetylglucosamine 1-carboxyvinyltransferase"/>
    <property type="match status" value="1"/>
</dbReference>
<keyword evidence="8 12" id="KW-0131">Cell cycle</keyword>
<keyword evidence="12" id="KW-0670">Pyruvate</keyword>
<keyword evidence="7 12" id="KW-0573">Peptidoglycan synthesis</keyword>
<organism evidence="14 15">
    <name type="scientific">Nitrospina gracilis (strain 3/211)</name>
    <dbReference type="NCBI Taxonomy" id="1266370"/>
    <lineage>
        <taxon>Bacteria</taxon>
        <taxon>Pseudomonadati</taxon>
        <taxon>Nitrospinota/Tectimicrobiota group</taxon>
        <taxon>Nitrospinota</taxon>
        <taxon>Nitrospinia</taxon>
        <taxon>Nitrospinales</taxon>
        <taxon>Nitrospinaceae</taxon>
        <taxon>Nitrospina</taxon>
    </lineage>
</organism>
<dbReference type="GO" id="GO:0005737">
    <property type="term" value="C:cytoplasm"/>
    <property type="evidence" value="ECO:0007669"/>
    <property type="project" value="UniProtKB-SubCell"/>
</dbReference>
<dbReference type="RefSeq" id="WP_005007713.1">
    <property type="nucleotide sequence ID" value="NZ_HG422173.1"/>
</dbReference>
<keyword evidence="3 12" id="KW-0963">Cytoplasm</keyword>
<dbReference type="GO" id="GO:0009252">
    <property type="term" value="P:peptidoglycan biosynthetic process"/>
    <property type="evidence" value="ECO:0007669"/>
    <property type="project" value="UniProtKB-UniRule"/>
</dbReference>
<feature type="binding site" evidence="12">
    <location>
        <position position="93"/>
    </location>
    <ligand>
        <name>UDP-N-acetyl-alpha-D-glucosamine</name>
        <dbReference type="ChEBI" id="CHEBI:57705"/>
    </ligand>
</feature>
<evidence type="ECO:0000313" key="15">
    <source>
        <dbReference type="Proteomes" id="UP000011704"/>
    </source>
</evidence>
<comment type="similarity">
    <text evidence="10 12">Belongs to the EPSP synthase family. MurA subfamily.</text>
</comment>
<evidence type="ECO:0000256" key="6">
    <source>
        <dbReference type="ARBA" id="ARBA00022960"/>
    </source>
</evidence>
<evidence type="ECO:0000313" key="14">
    <source>
        <dbReference type="EMBL" id="CCQ90343.1"/>
    </source>
</evidence>
<feature type="binding site" evidence="12">
    <location>
        <position position="327"/>
    </location>
    <ligand>
        <name>UDP-N-acetyl-alpha-D-glucosamine</name>
        <dbReference type="ChEBI" id="CHEBI:57705"/>
    </ligand>
</feature>
<dbReference type="GO" id="GO:0051301">
    <property type="term" value="P:cell division"/>
    <property type="evidence" value="ECO:0007669"/>
    <property type="project" value="UniProtKB-KW"/>
</dbReference>
<name>M1YIM4_NITG3</name>
<dbReference type="NCBIfam" id="TIGR01072">
    <property type="entry name" value="murA"/>
    <property type="match status" value="1"/>
</dbReference>
<feature type="binding site" evidence="12">
    <location>
        <begin position="122"/>
        <end position="126"/>
    </location>
    <ligand>
        <name>UDP-N-acetyl-alpha-D-glucosamine</name>
        <dbReference type="ChEBI" id="CHEBI:57705"/>
    </ligand>
</feature>
<dbReference type="Gene3D" id="3.65.10.10">
    <property type="entry name" value="Enolpyruvate transferase domain"/>
    <property type="match status" value="2"/>
</dbReference>
<evidence type="ECO:0000256" key="3">
    <source>
        <dbReference type="ARBA" id="ARBA00022490"/>
    </source>
</evidence>
<dbReference type="InterPro" id="IPR013792">
    <property type="entry name" value="RNA3'P_cycl/enolpyr_Trfase_a/b"/>
</dbReference>
<dbReference type="SUPFAM" id="SSF55205">
    <property type="entry name" value="EPT/RTPC-like"/>
    <property type="match status" value="1"/>
</dbReference>
<feature type="active site" description="Proton donor" evidence="12">
    <location>
        <position position="117"/>
    </location>
</feature>
<dbReference type="NCBIfam" id="NF006873">
    <property type="entry name" value="PRK09369.1"/>
    <property type="match status" value="1"/>
</dbReference>
<dbReference type="GO" id="GO:0019277">
    <property type="term" value="P:UDP-N-acetylgalactosamine biosynthetic process"/>
    <property type="evidence" value="ECO:0007669"/>
    <property type="project" value="InterPro"/>
</dbReference>
<evidence type="ECO:0000256" key="1">
    <source>
        <dbReference type="ARBA" id="ARBA00004496"/>
    </source>
</evidence>
<evidence type="ECO:0000256" key="8">
    <source>
        <dbReference type="ARBA" id="ARBA00023306"/>
    </source>
</evidence>
<dbReference type="HOGENOM" id="CLU_027387_0_0_0"/>
<evidence type="ECO:0000256" key="11">
    <source>
        <dbReference type="ARBA" id="ARBA00047527"/>
    </source>
</evidence>
<keyword evidence="4 12" id="KW-0132">Cell division</keyword>
<dbReference type="UniPathway" id="UPA00219"/>
<dbReference type="GO" id="GO:0008760">
    <property type="term" value="F:UDP-N-acetylglucosamine 1-carboxyvinyltransferase activity"/>
    <property type="evidence" value="ECO:0007669"/>
    <property type="project" value="UniProtKB-UniRule"/>
</dbReference>
<dbReference type="GO" id="GO:0071555">
    <property type="term" value="P:cell wall organization"/>
    <property type="evidence" value="ECO:0007669"/>
    <property type="project" value="UniProtKB-KW"/>
</dbReference>